<evidence type="ECO:0000256" key="8">
    <source>
        <dbReference type="ARBA" id="ARBA00031339"/>
    </source>
</evidence>
<evidence type="ECO:0000256" key="10">
    <source>
        <dbReference type="SAM" id="MobiDB-lite"/>
    </source>
</evidence>
<organism evidence="13 14">
    <name type="scientific">Malassezia furfur</name>
    <name type="common">Pityriasis versicolor infection agent</name>
    <name type="synonym">Pityrosporum furfur</name>
    <dbReference type="NCBI Taxonomy" id="55194"/>
    <lineage>
        <taxon>Eukaryota</taxon>
        <taxon>Fungi</taxon>
        <taxon>Dikarya</taxon>
        <taxon>Basidiomycota</taxon>
        <taxon>Ustilaginomycotina</taxon>
        <taxon>Malasseziomycetes</taxon>
        <taxon>Malasseziales</taxon>
        <taxon>Malasseziaceae</taxon>
        <taxon>Malassezia</taxon>
    </lineage>
</organism>
<feature type="region of interest" description="Disordered" evidence="10">
    <location>
        <begin position="38"/>
        <end position="59"/>
    </location>
</feature>
<evidence type="ECO:0000313" key="14">
    <source>
        <dbReference type="Proteomes" id="UP000818624"/>
    </source>
</evidence>
<dbReference type="EMBL" id="CP046234">
    <property type="protein sequence ID" value="WFD45592.1"/>
    <property type="molecule type" value="Genomic_DNA"/>
</dbReference>
<comment type="subcellular location">
    <subcellularLocation>
        <location evidence="1">Golgi apparatus membrane</location>
        <topology evidence="1">Peripheral membrane protein</topology>
    </subcellularLocation>
</comment>
<keyword evidence="4" id="KW-0813">Transport</keyword>
<reference evidence="13 14" key="1">
    <citation type="journal article" date="2020" name="Elife">
        <title>Loss of centromere function drives karyotype evolution in closely related Malassezia species.</title>
        <authorList>
            <person name="Sankaranarayanan S.R."/>
            <person name="Ianiri G."/>
            <person name="Coelho M.A."/>
            <person name="Reza M.H."/>
            <person name="Thimmappa B.C."/>
            <person name="Ganguly P."/>
            <person name="Vadnala R.N."/>
            <person name="Sun S."/>
            <person name="Siddharthan R."/>
            <person name="Tellgren-Roth C."/>
            <person name="Dawson T.L."/>
            <person name="Heitman J."/>
            <person name="Sanyal K."/>
        </authorList>
    </citation>
    <scope>NUCLEOTIDE SEQUENCE [LARGE SCALE GENOMIC DNA]</scope>
    <source>
        <strain evidence="13">CBS14141</strain>
    </source>
</reference>
<accession>A0ABY8EII0</accession>
<keyword evidence="9" id="KW-0175">Coiled coil</keyword>
<dbReference type="InterPro" id="IPR048685">
    <property type="entry name" value="COG3_C"/>
</dbReference>
<keyword evidence="5" id="KW-0653">Protein transport</keyword>
<dbReference type="InterPro" id="IPR007265">
    <property type="entry name" value="COG_su3"/>
</dbReference>
<evidence type="ECO:0000259" key="12">
    <source>
        <dbReference type="Pfam" id="PF20671"/>
    </source>
</evidence>
<dbReference type="Pfam" id="PF04136">
    <property type="entry name" value="COG3_N"/>
    <property type="match status" value="1"/>
</dbReference>
<evidence type="ECO:0000256" key="2">
    <source>
        <dbReference type="ARBA" id="ARBA00009936"/>
    </source>
</evidence>
<keyword evidence="6" id="KW-0333">Golgi apparatus</keyword>
<feature type="domain" description="Conserved oligomeric Golgi complex subunit 3 C-terminal" evidence="12">
    <location>
        <begin position="261"/>
        <end position="636"/>
    </location>
</feature>
<dbReference type="Proteomes" id="UP000818624">
    <property type="component" value="Chromosome 1"/>
</dbReference>
<feature type="compositionally biased region" description="Basic and acidic residues" evidence="10">
    <location>
        <begin position="41"/>
        <end position="55"/>
    </location>
</feature>
<dbReference type="PANTHER" id="PTHR13302">
    <property type="entry name" value="CONSERVED OLIGOMERIC GOLGI COMPLEX COMPONENT 3"/>
    <property type="match status" value="1"/>
</dbReference>
<dbReference type="Pfam" id="PF20671">
    <property type="entry name" value="COG3_C"/>
    <property type="match status" value="1"/>
</dbReference>
<feature type="coiled-coil region" evidence="9">
    <location>
        <begin position="114"/>
        <end position="141"/>
    </location>
</feature>
<evidence type="ECO:0000256" key="7">
    <source>
        <dbReference type="ARBA" id="ARBA00023136"/>
    </source>
</evidence>
<comment type="similarity">
    <text evidence="2">Belongs to the COG3 family.</text>
</comment>
<dbReference type="PANTHER" id="PTHR13302:SF8">
    <property type="entry name" value="CONSERVED OLIGOMERIC GOLGI COMPLEX SUBUNIT 3"/>
    <property type="match status" value="1"/>
</dbReference>
<protein>
    <recommendedName>
        <fullName evidence="3">Conserved oligomeric Golgi complex subunit 3</fullName>
    </recommendedName>
    <alternativeName>
        <fullName evidence="8">Component of oligomeric Golgi complex 3</fullName>
    </alternativeName>
</protein>
<evidence type="ECO:0000256" key="4">
    <source>
        <dbReference type="ARBA" id="ARBA00022448"/>
    </source>
</evidence>
<name>A0ABY8EII0_MALFU</name>
<evidence type="ECO:0000256" key="1">
    <source>
        <dbReference type="ARBA" id="ARBA00004395"/>
    </source>
</evidence>
<evidence type="ECO:0000256" key="6">
    <source>
        <dbReference type="ARBA" id="ARBA00023034"/>
    </source>
</evidence>
<evidence type="ECO:0000256" key="9">
    <source>
        <dbReference type="SAM" id="Coils"/>
    </source>
</evidence>
<sequence>MSGEASVPDAPFSLEDWYANLAPLDEVQRLSVSRVSAWSSEQKEQAEEQADERRPPTPTLSAFLDSLAAEIDGVEDTRYDAEISVLQNTIGELDALLNAIRAVQTNMKELHDGLAFVETDAQELLEQAEGMMKDHTKLEELHKQISLRLSYFAVLPQATSLASSSSLDVIQQPAFLDMLKRLELALQFMNTHSHYTEAHLYQMRMGHCVVRMMDLVRVQFTKHGADCTDKGLARLPEANHIRDFTSDTGTLDLDSDLVNEALYGDFKALQHTYRPLFAQIETLEEPMRTSTSAVLDDYREMTTQCHATFVRWRSALVKELLRMFLNDHALRMEKESELPLQMSAAQAAAFVHGVSCQEVALYSAFFHIVVDSRKEVLASPLAHLLHEVGEQLWTFLATKLAVNASIGAISELCTLFQTIPAPTGRSAHFPSRDEATLDLAQQHQLALLWTQPVLQELCKRLVQKAQVTLKTDIVNFAPSQNDLMYPRCLADQREVLGQEQAALAKATHEKLMRHSKRASVVRAGLLESLVSTEEKTTSLFAKPAPAVYSSWYAPVRTALDLLATLHTHIPLALLTELGVQIIEAAQAAVQRAATLLQEGKFGSEDGGVGTADGVLFQMRHLFVLQELYYSLDIASRSAQSQAANDPSQMQLTTQERHLFGVKVADPKIILDTINSVWSASNFFSRGVSQTQSTLETGASGGTKQSPLDASRLQLEKNMVDTSRRTSELFASNLAFPLQIFMAQSNQQPNTISETKALAAYTTFKQSLDVNLDEMRDKLSLYINDETIATNILDSAITLTVTFYESYLSRALGVLPRDATGDAALQLRDLPKPNALKEELAQRLQPMRT</sequence>
<feature type="domain" description="Conserved oligomeric Golgi complex subunit 3 N-terminal" evidence="11">
    <location>
        <begin position="85"/>
        <end position="222"/>
    </location>
</feature>
<evidence type="ECO:0000313" key="13">
    <source>
        <dbReference type="EMBL" id="WFD45592.1"/>
    </source>
</evidence>
<dbReference type="InterPro" id="IPR048320">
    <property type="entry name" value="COG3_N"/>
</dbReference>
<gene>
    <name evidence="13" type="primary">COG3</name>
    <name evidence="13" type="ORF">GLX27_000213</name>
</gene>
<keyword evidence="14" id="KW-1185">Reference proteome</keyword>
<keyword evidence="7" id="KW-0472">Membrane</keyword>
<evidence type="ECO:0000256" key="5">
    <source>
        <dbReference type="ARBA" id="ARBA00022927"/>
    </source>
</evidence>
<evidence type="ECO:0000259" key="11">
    <source>
        <dbReference type="Pfam" id="PF04136"/>
    </source>
</evidence>
<evidence type="ECO:0000256" key="3">
    <source>
        <dbReference type="ARBA" id="ARBA00020976"/>
    </source>
</evidence>
<proteinExistence type="inferred from homology"/>